<keyword evidence="7" id="KW-0547">Nucleotide-binding</keyword>
<keyword evidence="13" id="KW-1185">Reference proteome</keyword>
<reference evidence="12" key="2">
    <citation type="submission" date="2015-02" db="UniProtKB">
        <authorList>
            <consortium name="EnsemblMetazoa"/>
        </authorList>
    </citation>
    <scope>IDENTIFICATION</scope>
</reference>
<dbReference type="CDD" id="cd05398">
    <property type="entry name" value="NT_ClassII-CCAase"/>
    <property type="match status" value="1"/>
</dbReference>
<dbReference type="PANTHER" id="PTHR46173:SF1">
    <property type="entry name" value="CCA TRNA NUCLEOTIDYLTRANSFERASE 1, MITOCHONDRIAL"/>
    <property type="match status" value="1"/>
</dbReference>
<keyword evidence="3 9" id="KW-0808">Transferase</keyword>
<dbReference type="GO" id="GO:0001680">
    <property type="term" value="P:tRNA 3'-terminal CCA addition"/>
    <property type="evidence" value="ECO:0007669"/>
    <property type="project" value="TreeGrafter"/>
</dbReference>
<feature type="domain" description="tRNA nucleotidyltransferase/poly(A) polymerase RNA and SrmB- binding" evidence="11">
    <location>
        <begin position="226"/>
        <end position="277"/>
    </location>
</feature>
<sequence length="470" mass="55010">MNSRLCLLLRPSWLFGNRFCAKYSMQKLAVEPRQPTTIKLNMPPEFHSVFTPELKKLMNIFVKHNHEFRIVGGAVRDLLMKKFPVEIDCASTATPEQMKEMFLKEKVEILQNKGESHGTVFIRMGEDRTFQITTLRIDVATDGRHAIVKFTKDWAVDACRRDFTINTMSLDCNGTVYDYFNGIEDVNKRVLRFLGDPAMRIKEDFLRILRYFRFYGRVAKDANSHDPEVLKAIKDNAEGISEISGQRIWKEVRKILNGNFSFEIMKTMLEVGLAPHIGLPSDLNLNEFNALRERVCDVLDPIVIMASFLKNTDEMKALDDRYNLTKRERDLGCFIMSHRDDKLDADSLHKYKELVVVTKNNYYRIREMIEQVLTYRGEEKLLLEFKNWNAPRVPVTKDHLLDRGMKEGKLFDEVLLEMKRRWFNSGFTLSDKALLVDFDDIYHQLLDEGLNKGKRKKKKYAKRALNSEFY</sequence>
<feature type="domain" description="Poly A polymerase head" evidence="10">
    <location>
        <begin position="69"/>
        <end position="192"/>
    </location>
</feature>
<evidence type="ECO:0000256" key="3">
    <source>
        <dbReference type="ARBA" id="ARBA00022679"/>
    </source>
</evidence>
<keyword evidence="8" id="KW-0460">Magnesium</keyword>
<dbReference type="GO" id="GO:1990180">
    <property type="term" value="P:mitochondrial tRNA 3'-end processing"/>
    <property type="evidence" value="ECO:0007669"/>
    <property type="project" value="TreeGrafter"/>
</dbReference>
<dbReference type="GO" id="GO:0005739">
    <property type="term" value="C:mitochondrion"/>
    <property type="evidence" value="ECO:0007669"/>
    <property type="project" value="TreeGrafter"/>
</dbReference>
<proteinExistence type="inferred from homology"/>
<accession>T1ILR3</accession>
<evidence type="ECO:0008006" key="14">
    <source>
        <dbReference type="Google" id="ProtNLM"/>
    </source>
</evidence>
<evidence type="ECO:0000256" key="2">
    <source>
        <dbReference type="ARBA" id="ARBA00007265"/>
    </source>
</evidence>
<dbReference type="STRING" id="126957.T1ILR3"/>
<dbReference type="eggNOG" id="KOG2159">
    <property type="taxonomic scope" value="Eukaryota"/>
</dbReference>
<protein>
    <recommendedName>
        <fullName evidence="14">Poly A polymerase head domain-containing protein</fullName>
    </recommendedName>
</protein>
<dbReference type="InterPro" id="IPR043519">
    <property type="entry name" value="NT_sf"/>
</dbReference>
<dbReference type="GO" id="GO:0046872">
    <property type="term" value="F:metal ion binding"/>
    <property type="evidence" value="ECO:0007669"/>
    <property type="project" value="UniProtKB-KW"/>
</dbReference>
<evidence type="ECO:0000256" key="7">
    <source>
        <dbReference type="ARBA" id="ARBA00022741"/>
    </source>
</evidence>
<evidence type="ECO:0000256" key="4">
    <source>
        <dbReference type="ARBA" id="ARBA00022694"/>
    </source>
</evidence>
<evidence type="ECO:0000256" key="6">
    <source>
        <dbReference type="ARBA" id="ARBA00022723"/>
    </source>
</evidence>
<dbReference type="Gene3D" id="1.10.3090.10">
    <property type="entry name" value="cca-adding enzyme, domain 2"/>
    <property type="match status" value="1"/>
</dbReference>
<reference evidence="13" key="1">
    <citation type="submission" date="2011-05" db="EMBL/GenBank/DDBJ databases">
        <authorList>
            <person name="Richards S.R."/>
            <person name="Qu J."/>
            <person name="Jiang H."/>
            <person name="Jhangiani S.N."/>
            <person name="Agravi P."/>
            <person name="Goodspeed R."/>
            <person name="Gross S."/>
            <person name="Mandapat C."/>
            <person name="Jackson L."/>
            <person name="Mathew T."/>
            <person name="Pu L."/>
            <person name="Thornton R."/>
            <person name="Saada N."/>
            <person name="Wilczek-Boney K.B."/>
            <person name="Lee S."/>
            <person name="Kovar C."/>
            <person name="Wu Y."/>
            <person name="Scherer S.E."/>
            <person name="Worley K.C."/>
            <person name="Muzny D.M."/>
            <person name="Gibbs R."/>
        </authorList>
    </citation>
    <scope>NUCLEOTIDE SEQUENCE</scope>
    <source>
        <strain evidence="13">Brora</strain>
    </source>
</reference>
<dbReference type="PhylomeDB" id="T1ILR3"/>
<evidence type="ECO:0000313" key="12">
    <source>
        <dbReference type="EnsemblMetazoa" id="SMAR001901-PA"/>
    </source>
</evidence>
<evidence type="ECO:0000313" key="13">
    <source>
        <dbReference type="Proteomes" id="UP000014500"/>
    </source>
</evidence>
<dbReference type="EMBL" id="JH430884">
    <property type="status" value="NOT_ANNOTATED_CDS"/>
    <property type="molecule type" value="Genomic_DNA"/>
</dbReference>
<evidence type="ECO:0000256" key="5">
    <source>
        <dbReference type="ARBA" id="ARBA00022695"/>
    </source>
</evidence>
<keyword evidence="9" id="KW-0694">RNA-binding</keyword>
<keyword evidence="5" id="KW-0548">Nucleotidyltransferase</keyword>
<keyword evidence="4" id="KW-0819">tRNA processing</keyword>
<evidence type="ECO:0000256" key="9">
    <source>
        <dbReference type="RuleBase" id="RU003953"/>
    </source>
</evidence>
<dbReference type="InterPro" id="IPR050264">
    <property type="entry name" value="Bact_CCA-adding_enz_type3_sf"/>
</dbReference>
<dbReference type="OMA" id="GNFKACK"/>
<keyword evidence="6" id="KW-0479">Metal-binding</keyword>
<evidence type="ECO:0000256" key="8">
    <source>
        <dbReference type="ARBA" id="ARBA00022842"/>
    </source>
</evidence>
<dbReference type="HOGENOM" id="CLU_015961_2_0_1"/>
<dbReference type="Pfam" id="PF01743">
    <property type="entry name" value="PolyA_pol"/>
    <property type="match status" value="1"/>
</dbReference>
<dbReference type="SUPFAM" id="SSF81301">
    <property type="entry name" value="Nucleotidyltransferase"/>
    <property type="match status" value="1"/>
</dbReference>
<dbReference type="AlphaFoldDB" id="T1ILR3"/>
<evidence type="ECO:0000259" key="10">
    <source>
        <dbReference type="Pfam" id="PF01743"/>
    </source>
</evidence>
<comment type="similarity">
    <text evidence="2 9">Belongs to the tRNA nucleotidyltransferase/poly(A) polymerase family.</text>
</comment>
<organism evidence="12 13">
    <name type="scientific">Strigamia maritima</name>
    <name type="common">European centipede</name>
    <name type="synonym">Geophilus maritimus</name>
    <dbReference type="NCBI Taxonomy" id="126957"/>
    <lineage>
        <taxon>Eukaryota</taxon>
        <taxon>Metazoa</taxon>
        <taxon>Ecdysozoa</taxon>
        <taxon>Arthropoda</taxon>
        <taxon>Myriapoda</taxon>
        <taxon>Chilopoda</taxon>
        <taxon>Pleurostigmophora</taxon>
        <taxon>Geophilomorpha</taxon>
        <taxon>Linotaeniidae</taxon>
        <taxon>Strigamia</taxon>
    </lineage>
</organism>
<dbReference type="GO" id="GO:0016779">
    <property type="term" value="F:nucleotidyltransferase activity"/>
    <property type="evidence" value="ECO:0007669"/>
    <property type="project" value="UniProtKB-KW"/>
</dbReference>
<evidence type="ECO:0000259" key="11">
    <source>
        <dbReference type="Pfam" id="PF12627"/>
    </source>
</evidence>
<dbReference type="InterPro" id="IPR032828">
    <property type="entry name" value="PolyA_RNA-bd"/>
</dbReference>
<dbReference type="SUPFAM" id="SSF81891">
    <property type="entry name" value="Poly A polymerase C-terminal region-like"/>
    <property type="match status" value="1"/>
</dbReference>
<name>T1ILR3_STRMM</name>
<dbReference type="Proteomes" id="UP000014500">
    <property type="component" value="Unassembled WGS sequence"/>
</dbReference>
<evidence type="ECO:0000256" key="1">
    <source>
        <dbReference type="ARBA" id="ARBA00001946"/>
    </source>
</evidence>
<dbReference type="InterPro" id="IPR002646">
    <property type="entry name" value="PolA_pol_head_dom"/>
</dbReference>
<dbReference type="Gene3D" id="3.30.460.10">
    <property type="entry name" value="Beta Polymerase, domain 2"/>
    <property type="match status" value="1"/>
</dbReference>
<dbReference type="GO" id="GO:0000166">
    <property type="term" value="F:nucleotide binding"/>
    <property type="evidence" value="ECO:0007669"/>
    <property type="project" value="UniProtKB-KW"/>
</dbReference>
<dbReference type="Pfam" id="PF12627">
    <property type="entry name" value="PolyA_pol_RNAbd"/>
    <property type="match status" value="1"/>
</dbReference>
<dbReference type="EnsemblMetazoa" id="SMAR001901-RA">
    <property type="protein sequence ID" value="SMAR001901-PA"/>
    <property type="gene ID" value="SMAR001901"/>
</dbReference>
<comment type="cofactor">
    <cofactor evidence="1">
        <name>Mg(2+)</name>
        <dbReference type="ChEBI" id="CHEBI:18420"/>
    </cofactor>
</comment>
<dbReference type="PANTHER" id="PTHR46173">
    <property type="entry name" value="CCA TRNA NUCLEOTIDYLTRANSFERASE 1, MITOCHONDRIAL"/>
    <property type="match status" value="1"/>
</dbReference>
<dbReference type="GO" id="GO:0000049">
    <property type="term" value="F:tRNA binding"/>
    <property type="evidence" value="ECO:0007669"/>
    <property type="project" value="TreeGrafter"/>
</dbReference>